<feature type="domain" description="HMA" evidence="6">
    <location>
        <begin position="2"/>
        <end position="68"/>
    </location>
</feature>
<dbReference type="EMBL" id="DRCV01000282">
    <property type="protein sequence ID" value="HDK38614.1"/>
    <property type="molecule type" value="Genomic_DNA"/>
</dbReference>
<dbReference type="GO" id="GO:0042597">
    <property type="term" value="C:periplasmic space"/>
    <property type="evidence" value="ECO:0007669"/>
    <property type="project" value="UniProtKB-SubCell"/>
</dbReference>
<evidence type="ECO:0000256" key="3">
    <source>
        <dbReference type="ARBA" id="ARBA00022723"/>
    </source>
</evidence>
<comment type="function">
    <text evidence="5">Involved in mercury resistance. Acts as a mercury scavenger that specifically binds to a mercuric ion in the periplasm and probably passes it to the cytoplasmic mercuric reductase MerA via the mercuric transport protein MerT.</text>
</comment>
<keyword evidence="4 5" id="KW-0476">Mercury</keyword>
<keyword evidence="2 5" id="KW-0475">Mercuric resistance</keyword>
<dbReference type="Proteomes" id="UP000885822">
    <property type="component" value="Unassembled WGS sequence"/>
</dbReference>
<dbReference type="FunFam" id="3.30.70.100:FF:000005">
    <property type="entry name" value="Copper-exporting P-type ATPase A"/>
    <property type="match status" value="1"/>
</dbReference>
<dbReference type="PRINTS" id="PR00946">
    <property type="entry name" value="HGSCAVENGER"/>
</dbReference>
<evidence type="ECO:0000259" key="6">
    <source>
        <dbReference type="PROSITE" id="PS50846"/>
    </source>
</evidence>
<comment type="subcellular location">
    <subcellularLocation>
        <location evidence="1">Cell envelope</location>
    </subcellularLocation>
    <subcellularLocation>
        <location evidence="5">Periplasm</location>
    </subcellularLocation>
</comment>
<dbReference type="GO" id="GO:0045340">
    <property type="term" value="F:mercury ion binding"/>
    <property type="evidence" value="ECO:0007669"/>
    <property type="project" value="UniProtKB-UniRule"/>
</dbReference>
<evidence type="ECO:0000256" key="2">
    <source>
        <dbReference type="ARBA" id="ARBA00022466"/>
    </source>
</evidence>
<dbReference type="GO" id="GO:0015097">
    <property type="term" value="F:mercury ion transmembrane transporter activity"/>
    <property type="evidence" value="ECO:0007669"/>
    <property type="project" value="UniProtKB-UniRule"/>
</dbReference>
<dbReference type="Pfam" id="PF00403">
    <property type="entry name" value="HMA"/>
    <property type="match status" value="1"/>
</dbReference>
<evidence type="ECO:0000256" key="1">
    <source>
        <dbReference type="ARBA" id="ARBA00004196"/>
    </source>
</evidence>
<evidence type="ECO:0000256" key="5">
    <source>
        <dbReference type="RuleBase" id="RU361212"/>
    </source>
</evidence>
<evidence type="ECO:0000256" key="4">
    <source>
        <dbReference type="ARBA" id="ARBA00022914"/>
    </source>
</evidence>
<dbReference type="InterPro" id="IPR001802">
    <property type="entry name" value="MerP/CopZ"/>
</dbReference>
<name>A0A831KD60_9GAMM</name>
<protein>
    <recommendedName>
        <fullName evidence="5">Periplasmic mercury ion-binding protein</fullName>
    </recommendedName>
</protein>
<feature type="non-terminal residue" evidence="7">
    <location>
        <position position="1"/>
    </location>
</feature>
<proteinExistence type="predicted"/>
<dbReference type="NCBIfam" id="TIGR02052">
    <property type="entry name" value="MerP"/>
    <property type="match status" value="1"/>
</dbReference>
<reference evidence="7" key="1">
    <citation type="journal article" date="2020" name="mSystems">
        <title>Genome- and Community-Level Interaction Insights into Carbon Utilization and Element Cycling Functions of Hydrothermarchaeota in Hydrothermal Sediment.</title>
        <authorList>
            <person name="Zhou Z."/>
            <person name="Liu Y."/>
            <person name="Xu W."/>
            <person name="Pan J."/>
            <person name="Luo Z.H."/>
            <person name="Li M."/>
        </authorList>
    </citation>
    <scope>NUCLEOTIDE SEQUENCE [LARGE SCALE GENOMIC DNA]</scope>
    <source>
        <strain evidence="7">HyVt-26</strain>
    </source>
</reference>
<gene>
    <name evidence="5 7" type="primary">merP</name>
    <name evidence="7" type="ORF">ENG92_06325</name>
</gene>
<dbReference type="InterPro" id="IPR036163">
    <property type="entry name" value="HMA_dom_sf"/>
</dbReference>
<dbReference type="Gene3D" id="3.30.70.100">
    <property type="match status" value="1"/>
</dbReference>
<dbReference type="CDD" id="cd00371">
    <property type="entry name" value="HMA"/>
    <property type="match status" value="1"/>
</dbReference>
<dbReference type="InterPro" id="IPR011795">
    <property type="entry name" value="MerP"/>
</dbReference>
<keyword evidence="3 5" id="KW-0479">Metal-binding</keyword>
<dbReference type="InterPro" id="IPR006121">
    <property type="entry name" value="HMA_dom"/>
</dbReference>
<dbReference type="SUPFAM" id="SSF55008">
    <property type="entry name" value="HMA, heavy metal-associated domain"/>
    <property type="match status" value="1"/>
</dbReference>
<sequence length="73" mass="7681">SKTVTLDVPGMTCKFCPITIRKALGKAPGVIEATADFETKSATVVYDPDKTSVTELTKATANAGYPSTVKKTD</sequence>
<dbReference type="GO" id="GO:0030313">
    <property type="term" value="C:cell envelope"/>
    <property type="evidence" value="ECO:0007669"/>
    <property type="project" value="UniProtKB-SubCell"/>
</dbReference>
<dbReference type="PROSITE" id="PS50846">
    <property type="entry name" value="HMA_2"/>
    <property type="match status" value="1"/>
</dbReference>
<organism evidence="7">
    <name type="scientific">Thiolapillus brandeum</name>
    <dbReference type="NCBI Taxonomy" id="1076588"/>
    <lineage>
        <taxon>Bacteria</taxon>
        <taxon>Pseudomonadati</taxon>
        <taxon>Pseudomonadota</taxon>
        <taxon>Gammaproteobacteria</taxon>
        <taxon>Chromatiales</taxon>
        <taxon>Sedimenticolaceae</taxon>
        <taxon>Thiolapillus</taxon>
    </lineage>
</organism>
<dbReference type="AlphaFoldDB" id="A0A831KD60"/>
<accession>A0A831KD60</accession>
<evidence type="ECO:0000313" key="7">
    <source>
        <dbReference type="EMBL" id="HDK38614.1"/>
    </source>
</evidence>
<keyword evidence="5" id="KW-0574">Periplasm</keyword>
<comment type="caution">
    <text evidence="7">The sequence shown here is derived from an EMBL/GenBank/DDBJ whole genome shotgun (WGS) entry which is preliminary data.</text>
</comment>